<feature type="region of interest" description="Disordered" evidence="3">
    <location>
        <begin position="133"/>
        <end position="159"/>
    </location>
</feature>
<evidence type="ECO:0000313" key="6">
    <source>
        <dbReference type="Proteomes" id="UP000076580"/>
    </source>
</evidence>
<name>A0A151GPT2_DRECN</name>
<protein>
    <recommendedName>
        <fullName evidence="4">S1-like domain-containing protein</fullName>
    </recommendedName>
</protein>
<gene>
    <name evidence="5" type="ORF">DCS_00254</name>
</gene>
<feature type="domain" description="S1-like" evidence="4">
    <location>
        <begin position="49"/>
        <end position="115"/>
    </location>
</feature>
<dbReference type="EMBL" id="LAYC01000001">
    <property type="protein sequence ID" value="KYK59124.1"/>
    <property type="molecule type" value="Genomic_DNA"/>
</dbReference>
<accession>A0A151GPT2</accession>
<dbReference type="SMART" id="SM00652">
    <property type="entry name" value="eIF1a"/>
    <property type="match status" value="1"/>
</dbReference>
<sequence length="159" mass="18050">MLASSNTYAKNHDRRLPGCCLIIAMGRPKRNVLAAAEEALTPPDELKPNQTVVRVVKPQGNNLYACELPSKKPVILELAQRFRNTIWIKRGGFALAERYDDGSEDTRAAGEIVNIVRDEKLWRKQAYWPKEFTRNTYDLDDSEDESNVGKMPPSDSEEE</sequence>
<keyword evidence="6" id="KW-1185">Reference proteome</keyword>
<dbReference type="STRING" id="98403.A0A151GPT2"/>
<dbReference type="InterPro" id="IPR006196">
    <property type="entry name" value="RNA-binding_domain_S1_IF1"/>
</dbReference>
<dbReference type="GO" id="GO:0003743">
    <property type="term" value="F:translation initiation factor activity"/>
    <property type="evidence" value="ECO:0007669"/>
    <property type="project" value="InterPro"/>
</dbReference>
<dbReference type="InterPro" id="IPR001253">
    <property type="entry name" value="TIF_eIF-1A"/>
</dbReference>
<reference evidence="5 6" key="1">
    <citation type="journal article" date="2016" name="Sci. Rep.">
        <title>Insights into Adaptations to a Near-Obligate Nematode Endoparasitic Lifestyle from the Finished Genome of Drechmeria coniospora.</title>
        <authorList>
            <person name="Zhang L."/>
            <person name="Zhou Z."/>
            <person name="Guo Q."/>
            <person name="Fokkens L."/>
            <person name="Miskei M."/>
            <person name="Pocsi I."/>
            <person name="Zhang W."/>
            <person name="Chen M."/>
            <person name="Wang L."/>
            <person name="Sun Y."/>
            <person name="Donzelli B.G."/>
            <person name="Gibson D.M."/>
            <person name="Nelson D.R."/>
            <person name="Luo J.G."/>
            <person name="Rep M."/>
            <person name="Liu H."/>
            <person name="Yang S."/>
            <person name="Wang J."/>
            <person name="Krasnoff S.B."/>
            <person name="Xu Y."/>
            <person name="Molnar I."/>
            <person name="Lin M."/>
        </authorList>
    </citation>
    <scope>NUCLEOTIDE SEQUENCE [LARGE SCALE GENOMIC DNA]</scope>
    <source>
        <strain evidence="5 6">ARSEF 6962</strain>
    </source>
</reference>
<dbReference type="InParanoid" id="A0A151GPT2"/>
<comment type="similarity">
    <text evidence="1">Belongs to the EIF1AD family.</text>
</comment>
<keyword evidence="2" id="KW-0694">RNA-binding</keyword>
<dbReference type="GeneID" id="63712897"/>
<evidence type="ECO:0000259" key="4">
    <source>
        <dbReference type="Pfam" id="PF01176"/>
    </source>
</evidence>
<dbReference type="Gene3D" id="2.40.50.140">
    <property type="entry name" value="Nucleic acid-binding proteins"/>
    <property type="match status" value="1"/>
</dbReference>
<evidence type="ECO:0000256" key="1">
    <source>
        <dbReference type="ARBA" id="ARBA00007340"/>
    </source>
</evidence>
<dbReference type="PANTHER" id="PTHR21641:SF0">
    <property type="entry name" value="RNA-BINDING PROTEIN EIF1AD-RELATED"/>
    <property type="match status" value="1"/>
</dbReference>
<comment type="caution">
    <text evidence="5">The sequence shown here is derived from an EMBL/GenBank/DDBJ whole genome shotgun (WGS) entry which is preliminary data.</text>
</comment>
<dbReference type="InterPro" id="IPR012340">
    <property type="entry name" value="NA-bd_OB-fold"/>
</dbReference>
<evidence type="ECO:0000256" key="2">
    <source>
        <dbReference type="ARBA" id="ARBA00022884"/>
    </source>
</evidence>
<dbReference type="InterPro" id="IPR039294">
    <property type="entry name" value="EIF1AD"/>
</dbReference>
<dbReference type="GO" id="GO:0003723">
    <property type="term" value="F:RNA binding"/>
    <property type="evidence" value="ECO:0007669"/>
    <property type="project" value="UniProtKB-KW"/>
</dbReference>
<dbReference type="PANTHER" id="PTHR21641">
    <property type="entry name" value="TRANSLATION INITIATION FACTOR-RELATED"/>
    <property type="match status" value="1"/>
</dbReference>
<organism evidence="5 6">
    <name type="scientific">Drechmeria coniospora</name>
    <name type="common">Nematophagous fungus</name>
    <name type="synonym">Meria coniospora</name>
    <dbReference type="NCBI Taxonomy" id="98403"/>
    <lineage>
        <taxon>Eukaryota</taxon>
        <taxon>Fungi</taxon>
        <taxon>Dikarya</taxon>
        <taxon>Ascomycota</taxon>
        <taxon>Pezizomycotina</taxon>
        <taxon>Sordariomycetes</taxon>
        <taxon>Hypocreomycetidae</taxon>
        <taxon>Hypocreales</taxon>
        <taxon>Ophiocordycipitaceae</taxon>
        <taxon>Drechmeria</taxon>
    </lineage>
</organism>
<dbReference type="SUPFAM" id="SSF50249">
    <property type="entry name" value="Nucleic acid-binding proteins"/>
    <property type="match status" value="1"/>
</dbReference>
<proteinExistence type="inferred from homology"/>
<dbReference type="Pfam" id="PF01176">
    <property type="entry name" value="eIF-1a"/>
    <property type="match status" value="1"/>
</dbReference>
<evidence type="ECO:0000313" key="5">
    <source>
        <dbReference type="EMBL" id="KYK59124.1"/>
    </source>
</evidence>
<dbReference type="RefSeq" id="XP_040658476.1">
    <property type="nucleotide sequence ID" value="XM_040797593.1"/>
</dbReference>
<dbReference type="AlphaFoldDB" id="A0A151GPT2"/>
<dbReference type="GO" id="GO:0005634">
    <property type="term" value="C:nucleus"/>
    <property type="evidence" value="ECO:0007669"/>
    <property type="project" value="TreeGrafter"/>
</dbReference>
<evidence type="ECO:0000256" key="3">
    <source>
        <dbReference type="SAM" id="MobiDB-lite"/>
    </source>
</evidence>
<dbReference type="Proteomes" id="UP000076580">
    <property type="component" value="Chromosome 01"/>
</dbReference>